<sequence length="264" mass="28431">MPNAVEGSAYAGDEKPTTCAGYMLGFAFGGFFDGILLHQILQWHHLLSGLEQVGQDIRALILTDGLFHLLMYVVAIVGLWLLWRSRSNSHATTVDGGALLSSVLIGFGGWHVVDAVLSHWILGIHRIRMDTENPLLWDLLWFAIFGFVPLVAGLARRASKPTSGRLLVSPTALAFSVVIAGLISAFPPQQEGPVTVLFAPGVSPERAMTAIGSVNGQVIWTDTSSQVWTIVLPKGQSSQALYRHGALLISGSLLPAGCLDWVRL</sequence>
<feature type="transmembrane region" description="Helical" evidence="1">
    <location>
        <begin position="59"/>
        <end position="83"/>
    </location>
</feature>
<feature type="transmembrane region" description="Helical" evidence="1">
    <location>
        <begin position="167"/>
        <end position="186"/>
    </location>
</feature>
<feature type="transmembrane region" description="Helical" evidence="1">
    <location>
        <begin position="135"/>
        <end position="155"/>
    </location>
</feature>
<evidence type="ECO:0000256" key="1">
    <source>
        <dbReference type="SAM" id="Phobius"/>
    </source>
</evidence>
<dbReference type="RefSeq" id="WP_248682057.1">
    <property type="nucleotide sequence ID" value="NZ_JALPRY010000006.1"/>
</dbReference>
<keyword evidence="1" id="KW-0812">Transmembrane</keyword>
<dbReference type="InterPro" id="IPR018719">
    <property type="entry name" value="DUF2243_membrane"/>
</dbReference>
<feature type="transmembrane region" description="Helical" evidence="1">
    <location>
        <begin position="20"/>
        <end position="38"/>
    </location>
</feature>
<reference evidence="2 3" key="1">
    <citation type="submission" date="2022-04" db="EMBL/GenBank/DDBJ databases">
        <title>Rhizobium coralii sp. nov., isolated from coral Turbinaria peltata.</title>
        <authorList>
            <person name="Sun H."/>
        </authorList>
    </citation>
    <scope>NUCLEOTIDE SEQUENCE [LARGE SCALE GENOMIC DNA]</scope>
    <source>
        <strain evidence="2 3">NTR19</strain>
    </source>
</reference>
<proteinExistence type="predicted"/>
<dbReference type="Proteomes" id="UP001202827">
    <property type="component" value="Unassembled WGS sequence"/>
</dbReference>
<keyword evidence="3" id="KW-1185">Reference proteome</keyword>
<gene>
    <name evidence="2" type="ORF">M0654_04770</name>
</gene>
<dbReference type="Pfam" id="PF10002">
    <property type="entry name" value="DUF2243"/>
    <property type="match status" value="1"/>
</dbReference>
<name>A0ABT0IN70_9HYPH</name>
<protein>
    <submittedName>
        <fullName evidence="2">DUF2243 domain-containing protein</fullName>
    </submittedName>
</protein>
<organism evidence="2 3">
    <name type="scientific">Neorhizobium turbinariae</name>
    <dbReference type="NCBI Taxonomy" id="2937795"/>
    <lineage>
        <taxon>Bacteria</taxon>
        <taxon>Pseudomonadati</taxon>
        <taxon>Pseudomonadota</taxon>
        <taxon>Alphaproteobacteria</taxon>
        <taxon>Hyphomicrobiales</taxon>
        <taxon>Rhizobiaceae</taxon>
        <taxon>Rhizobium/Agrobacterium group</taxon>
        <taxon>Neorhizobium</taxon>
    </lineage>
</organism>
<evidence type="ECO:0000313" key="3">
    <source>
        <dbReference type="Proteomes" id="UP001202827"/>
    </source>
</evidence>
<comment type="caution">
    <text evidence="2">The sequence shown here is derived from an EMBL/GenBank/DDBJ whole genome shotgun (WGS) entry which is preliminary data.</text>
</comment>
<evidence type="ECO:0000313" key="2">
    <source>
        <dbReference type="EMBL" id="MCK8779293.1"/>
    </source>
</evidence>
<keyword evidence="1" id="KW-0472">Membrane</keyword>
<dbReference type="EMBL" id="JALPRY010000006">
    <property type="protein sequence ID" value="MCK8779293.1"/>
    <property type="molecule type" value="Genomic_DNA"/>
</dbReference>
<accession>A0ABT0IN70</accession>
<keyword evidence="1" id="KW-1133">Transmembrane helix</keyword>